<dbReference type="AlphaFoldDB" id="A0A8H3QJ98"/>
<dbReference type="EMBL" id="BLAL01000053">
    <property type="protein sequence ID" value="GES81187.1"/>
    <property type="molecule type" value="Genomic_DNA"/>
</dbReference>
<evidence type="ECO:0000313" key="2">
    <source>
        <dbReference type="EMBL" id="GES81187.1"/>
    </source>
</evidence>
<proteinExistence type="predicted"/>
<sequence>MISKAAQRGTEQKSALVICRIFIATLFLAILIGYIFVQIDDVRLDIPIFSVNMQDIIEEEEIPMPIKTNISPKDCGTHYNNDGTYKKYLKQMD</sequence>
<evidence type="ECO:0000256" key="1">
    <source>
        <dbReference type="SAM" id="Phobius"/>
    </source>
</evidence>
<reference evidence="2" key="1">
    <citation type="submission" date="2019-10" db="EMBL/GenBank/DDBJ databases">
        <title>Conservation and host-specific expression of non-tandemly repeated heterogenous ribosome RNA gene in arbuscular mycorrhizal fungi.</title>
        <authorList>
            <person name="Maeda T."/>
            <person name="Kobayashi Y."/>
            <person name="Nakagawa T."/>
            <person name="Ezawa T."/>
            <person name="Yamaguchi K."/>
            <person name="Bino T."/>
            <person name="Nishimoto Y."/>
            <person name="Shigenobu S."/>
            <person name="Kawaguchi M."/>
        </authorList>
    </citation>
    <scope>NUCLEOTIDE SEQUENCE</scope>
    <source>
        <strain evidence="2">HR1</strain>
    </source>
</reference>
<accession>A0A8H3QJ98</accession>
<name>A0A8H3QJ98_9GLOM</name>
<organism evidence="2 3">
    <name type="scientific">Rhizophagus clarus</name>
    <dbReference type="NCBI Taxonomy" id="94130"/>
    <lineage>
        <taxon>Eukaryota</taxon>
        <taxon>Fungi</taxon>
        <taxon>Fungi incertae sedis</taxon>
        <taxon>Mucoromycota</taxon>
        <taxon>Glomeromycotina</taxon>
        <taxon>Glomeromycetes</taxon>
        <taxon>Glomerales</taxon>
        <taxon>Glomeraceae</taxon>
        <taxon>Rhizophagus</taxon>
    </lineage>
</organism>
<keyword evidence="1" id="KW-1133">Transmembrane helix</keyword>
<feature type="transmembrane region" description="Helical" evidence="1">
    <location>
        <begin position="15"/>
        <end position="37"/>
    </location>
</feature>
<keyword evidence="1" id="KW-0812">Transmembrane</keyword>
<comment type="caution">
    <text evidence="2">The sequence shown here is derived from an EMBL/GenBank/DDBJ whole genome shotgun (WGS) entry which is preliminary data.</text>
</comment>
<evidence type="ECO:0000313" key="3">
    <source>
        <dbReference type="Proteomes" id="UP000615446"/>
    </source>
</evidence>
<dbReference type="Proteomes" id="UP000615446">
    <property type="component" value="Unassembled WGS sequence"/>
</dbReference>
<gene>
    <name evidence="2" type="ORF">RCL2_000844200</name>
</gene>
<protein>
    <submittedName>
        <fullName evidence="2">Uncharacterized protein</fullName>
    </submittedName>
</protein>
<keyword evidence="1" id="KW-0472">Membrane</keyword>